<organism evidence="2 3">
    <name type="scientific">Pleuronectes platessa</name>
    <name type="common">European plaice</name>
    <dbReference type="NCBI Taxonomy" id="8262"/>
    <lineage>
        <taxon>Eukaryota</taxon>
        <taxon>Metazoa</taxon>
        <taxon>Chordata</taxon>
        <taxon>Craniata</taxon>
        <taxon>Vertebrata</taxon>
        <taxon>Euteleostomi</taxon>
        <taxon>Actinopterygii</taxon>
        <taxon>Neopterygii</taxon>
        <taxon>Teleostei</taxon>
        <taxon>Neoteleostei</taxon>
        <taxon>Acanthomorphata</taxon>
        <taxon>Carangaria</taxon>
        <taxon>Pleuronectiformes</taxon>
        <taxon>Pleuronectoidei</taxon>
        <taxon>Pleuronectidae</taxon>
        <taxon>Pleuronectes</taxon>
    </lineage>
</organism>
<sequence>MDDHPDPVQEILRAQQLNIWRKQSVRRERVTVPNLSREQRSSERSAEDTAPELRCLFNACGSACRAHGAALPLRSVTQALLNIGRATGTDRMNITREPDGHAGNHPEPGYVLGTSQRPLGASRSSPSAPPIFPQSVKSRDFH</sequence>
<keyword evidence="3" id="KW-1185">Reference proteome</keyword>
<reference evidence="2" key="1">
    <citation type="submission" date="2020-03" db="EMBL/GenBank/DDBJ databases">
        <authorList>
            <person name="Weist P."/>
        </authorList>
    </citation>
    <scope>NUCLEOTIDE SEQUENCE</scope>
</reference>
<proteinExistence type="predicted"/>
<feature type="compositionally biased region" description="Polar residues" evidence="1">
    <location>
        <begin position="113"/>
        <end position="126"/>
    </location>
</feature>
<name>A0A9N7TJM4_PLEPL</name>
<evidence type="ECO:0000256" key="1">
    <source>
        <dbReference type="SAM" id="MobiDB-lite"/>
    </source>
</evidence>
<feature type="compositionally biased region" description="Basic and acidic residues" evidence="1">
    <location>
        <begin position="37"/>
        <end position="47"/>
    </location>
</feature>
<dbReference type="EMBL" id="CADEAL010000095">
    <property type="protein sequence ID" value="CAB1414280.1"/>
    <property type="molecule type" value="Genomic_DNA"/>
</dbReference>
<evidence type="ECO:0000313" key="3">
    <source>
        <dbReference type="Proteomes" id="UP001153269"/>
    </source>
</evidence>
<feature type="region of interest" description="Disordered" evidence="1">
    <location>
        <begin position="29"/>
        <end position="50"/>
    </location>
</feature>
<feature type="compositionally biased region" description="Basic and acidic residues" evidence="1">
    <location>
        <begin position="93"/>
        <end position="104"/>
    </location>
</feature>
<dbReference type="Proteomes" id="UP001153269">
    <property type="component" value="Unassembled WGS sequence"/>
</dbReference>
<accession>A0A9N7TJM4</accession>
<gene>
    <name evidence="2" type="ORF">PLEPLA_LOCUS1988</name>
</gene>
<feature type="region of interest" description="Disordered" evidence="1">
    <location>
        <begin position="85"/>
        <end position="142"/>
    </location>
</feature>
<dbReference type="AlphaFoldDB" id="A0A9N7TJM4"/>
<protein>
    <submittedName>
        <fullName evidence="2">Uncharacterized protein</fullName>
    </submittedName>
</protein>
<comment type="caution">
    <text evidence="2">The sequence shown here is derived from an EMBL/GenBank/DDBJ whole genome shotgun (WGS) entry which is preliminary data.</text>
</comment>
<evidence type="ECO:0000313" key="2">
    <source>
        <dbReference type="EMBL" id="CAB1414280.1"/>
    </source>
</evidence>